<dbReference type="InterPro" id="IPR006842">
    <property type="entry name" value="Transposase_31"/>
</dbReference>
<dbReference type="GO" id="GO:0006310">
    <property type="term" value="P:DNA recombination"/>
    <property type="evidence" value="ECO:0007669"/>
    <property type="project" value="TreeGrafter"/>
</dbReference>
<dbReference type="Proteomes" id="UP000242329">
    <property type="component" value="Unassembled WGS sequence"/>
</dbReference>
<dbReference type="RefSeq" id="WP_073089084.1">
    <property type="nucleotide sequence ID" value="NZ_FQWY01000003.1"/>
</dbReference>
<proteinExistence type="inferred from homology"/>
<protein>
    <recommendedName>
        <fullName evidence="3">Transposase (putative) YhgA-like domain-containing protein</fullName>
    </recommendedName>
</protein>
<dbReference type="InterPro" id="IPR051699">
    <property type="entry name" value="Rpn/YhgA-like_nuclease"/>
</dbReference>
<keyword evidence="5" id="KW-1185">Reference proteome</keyword>
<evidence type="ECO:0000313" key="5">
    <source>
        <dbReference type="Proteomes" id="UP000242329"/>
    </source>
</evidence>
<evidence type="ECO:0000259" key="3">
    <source>
        <dbReference type="Pfam" id="PF04754"/>
    </source>
</evidence>
<dbReference type="NCBIfam" id="TIGR01784">
    <property type="entry name" value="T_den_put_tspse"/>
    <property type="match status" value="1"/>
</dbReference>
<organism evidence="4 5">
    <name type="scientific">Thermosyntropha lipolytica DSM 11003</name>
    <dbReference type="NCBI Taxonomy" id="1123382"/>
    <lineage>
        <taxon>Bacteria</taxon>
        <taxon>Bacillati</taxon>
        <taxon>Bacillota</taxon>
        <taxon>Clostridia</taxon>
        <taxon>Eubacteriales</taxon>
        <taxon>Syntrophomonadaceae</taxon>
        <taxon>Thermosyntropha</taxon>
    </lineage>
</organism>
<dbReference type="PANTHER" id="PTHR34611">
    <property type="match status" value="1"/>
</dbReference>
<evidence type="ECO:0000313" key="4">
    <source>
        <dbReference type="EMBL" id="SHG43882.1"/>
    </source>
</evidence>
<dbReference type="OrthoDB" id="1980949at2"/>
<comment type="similarity">
    <text evidence="1">Belongs to the Rpn/YhgA-like nuclease family.</text>
</comment>
<feature type="region of interest" description="Disordered" evidence="2">
    <location>
        <begin position="257"/>
        <end position="279"/>
    </location>
</feature>
<feature type="domain" description="Transposase (putative) YhgA-like" evidence="3">
    <location>
        <begin position="8"/>
        <end position="180"/>
    </location>
</feature>
<name>A0A1M5JTE0_9FIRM</name>
<reference evidence="5" key="1">
    <citation type="submission" date="2016-11" db="EMBL/GenBank/DDBJ databases">
        <authorList>
            <person name="Varghese N."/>
            <person name="Submissions S."/>
        </authorList>
    </citation>
    <scope>NUCLEOTIDE SEQUENCE [LARGE SCALE GENOMIC DNA]</scope>
    <source>
        <strain evidence="5">DSM 11003</strain>
    </source>
</reference>
<sequence length="314" mass="37292">MDIRNLDDKYFKEVIENPKLAASLMEIILPKEIREIIDLENLKLEKDSFISGELKEAYSDLLFRAGLRGGEEVYIYLLIEHKSYPDRYTILQLLKYMVNIWERELNKENKKELTPIIPVIFYHGEKRWEMVKSLADITRGIKEYPELKEYLPLFKHIFYELGEIEEIEEVENPGLKVFLLSLLLARGFKNPKLLLKMLLRYLDNIPGDYEYLFFATTIYVFNKIDIDLEELMEYTRELRFERREDLMTLAERLRREGMEKGRKEGREEGRKEGREEGRKEAAINALQKGLDIEIIAEITGLSVEKIEELKKKLN</sequence>
<dbReference type="Pfam" id="PF04754">
    <property type="entry name" value="Transposase_31"/>
    <property type="match status" value="1"/>
</dbReference>
<dbReference type="AlphaFoldDB" id="A0A1M5JTE0"/>
<dbReference type="STRING" id="1123382.SAMN02745221_00222"/>
<dbReference type="EMBL" id="FQWY01000003">
    <property type="protein sequence ID" value="SHG43882.1"/>
    <property type="molecule type" value="Genomic_DNA"/>
</dbReference>
<dbReference type="GO" id="GO:1990238">
    <property type="term" value="F:double-stranded DNA endonuclease activity"/>
    <property type="evidence" value="ECO:0007669"/>
    <property type="project" value="TreeGrafter"/>
</dbReference>
<gene>
    <name evidence="4" type="ORF">SAMN02745221_00222</name>
</gene>
<accession>A0A1M5JTE0</accession>
<evidence type="ECO:0000256" key="2">
    <source>
        <dbReference type="SAM" id="MobiDB-lite"/>
    </source>
</evidence>
<evidence type="ECO:0000256" key="1">
    <source>
        <dbReference type="ARBA" id="ARBA00009787"/>
    </source>
</evidence>
<dbReference type="InterPro" id="IPR010106">
    <property type="entry name" value="RpnA"/>
</dbReference>
<dbReference type="PANTHER" id="PTHR34611:SF2">
    <property type="entry name" value="INACTIVE RECOMBINATION-PROMOTING NUCLEASE-LIKE PROTEIN RPNE-RELATED"/>
    <property type="match status" value="1"/>
</dbReference>